<geneLocation type="plasmid" evidence="9">
    <name>pjcm18538 dna</name>
</geneLocation>
<dbReference type="NCBIfam" id="TIGR00360">
    <property type="entry name" value="ComEC_N-term"/>
    <property type="match status" value="1"/>
</dbReference>
<dbReference type="RefSeq" id="WP_163924371.1">
    <property type="nucleotide sequence ID" value="NZ_AP022593.1"/>
</dbReference>
<evidence type="ECO:0000256" key="6">
    <source>
        <dbReference type="SAM" id="Phobius"/>
    </source>
</evidence>
<sequence>MTGAGAAAAGVDLRLVPAALTAWAVTATGILWNVAAAVAVVVIATAAAAWASIRLRNDVDGARPWWPAVAAVGLVGAAFACSVALRVDAVEHHPIADRIGDTVSVTAVPVETPRVVAGSRMMFRAALRAVDGHPQSGRVLVFASVVGYGDVTAGRPADFRARVGKPARRDLTVAVLSASGEPRLGEAGAVHRVAATVRRDFAETARAVLPPEQAVMLPALTLGDTSAVAQTTVADFRIAGLAHLTAVSGANVTIVCGTVLLSAMVVGPRIAVALAAIALVAFVVVVQPTASVLRAAIMGAVTLLAVVSHRRRQAIPALAATILVVLIGWPEMAVDVGFALSVSATAALVLIAPAWSAALVARRWPKPLADAVCVAVAAQLITAPLVAGISGAFSIVAVFANLAVTVVIAPITVLGTAAAAICSAWPDAAGLLIRFTGPQLWWLLRVAQWAASVPGAALPVPSGLAGVVFVASTVVTSIVLWRWRWGRVILLWCAVGATAWAAAGDVGGP</sequence>
<feature type="transmembrane region" description="Helical" evidence="6">
    <location>
        <begin position="395"/>
        <end position="419"/>
    </location>
</feature>
<keyword evidence="2" id="KW-1003">Cell membrane</keyword>
<dbReference type="InterPro" id="IPR052159">
    <property type="entry name" value="Competence_DNA_uptake"/>
</dbReference>
<name>A0A7I7S964_9MYCO</name>
<dbReference type="GO" id="GO:0005886">
    <property type="term" value="C:plasma membrane"/>
    <property type="evidence" value="ECO:0007669"/>
    <property type="project" value="UniProtKB-SubCell"/>
</dbReference>
<feature type="domain" description="ComEC/Rec2-related protein" evidence="7">
    <location>
        <begin position="220"/>
        <end position="484"/>
    </location>
</feature>
<feature type="transmembrane region" description="Helical" evidence="6">
    <location>
        <begin position="30"/>
        <end position="53"/>
    </location>
</feature>
<feature type="transmembrane region" description="Helical" evidence="6">
    <location>
        <begin position="241"/>
        <end position="263"/>
    </location>
</feature>
<feature type="transmembrane region" description="Helical" evidence="6">
    <location>
        <begin position="463"/>
        <end position="481"/>
    </location>
</feature>
<evidence type="ECO:0000256" key="5">
    <source>
        <dbReference type="ARBA" id="ARBA00023136"/>
    </source>
</evidence>
<dbReference type="KEGG" id="marz:MARA_60030"/>
<keyword evidence="4 6" id="KW-1133">Transmembrane helix</keyword>
<feature type="transmembrane region" description="Helical" evidence="6">
    <location>
        <begin position="338"/>
        <end position="361"/>
    </location>
</feature>
<feature type="transmembrane region" description="Helical" evidence="6">
    <location>
        <begin position="368"/>
        <end position="389"/>
    </location>
</feature>
<keyword evidence="9" id="KW-1185">Reference proteome</keyword>
<organism evidence="8 9">
    <name type="scientific">Mycolicibacterium arabiense</name>
    <dbReference type="NCBI Taxonomy" id="1286181"/>
    <lineage>
        <taxon>Bacteria</taxon>
        <taxon>Bacillati</taxon>
        <taxon>Actinomycetota</taxon>
        <taxon>Actinomycetes</taxon>
        <taxon>Mycobacteriales</taxon>
        <taxon>Mycobacteriaceae</taxon>
        <taxon>Mycolicibacterium</taxon>
    </lineage>
</organism>
<dbReference type="AlphaFoldDB" id="A0A7I7S964"/>
<feature type="transmembrane region" description="Helical" evidence="6">
    <location>
        <begin position="431"/>
        <end position="451"/>
    </location>
</feature>
<evidence type="ECO:0000256" key="4">
    <source>
        <dbReference type="ARBA" id="ARBA00022989"/>
    </source>
</evidence>
<protein>
    <submittedName>
        <fullName evidence="8">Competence protein</fullName>
    </submittedName>
</protein>
<evidence type="ECO:0000313" key="8">
    <source>
        <dbReference type="EMBL" id="BBY52535.1"/>
    </source>
</evidence>
<reference evidence="8 9" key="1">
    <citation type="journal article" date="2019" name="Emerg. Microbes Infect.">
        <title>Comprehensive subspecies identification of 175 nontuberculous mycobacteria species based on 7547 genomic profiles.</title>
        <authorList>
            <person name="Matsumoto Y."/>
            <person name="Kinjo T."/>
            <person name="Motooka D."/>
            <person name="Nabeya D."/>
            <person name="Jung N."/>
            <person name="Uechi K."/>
            <person name="Horii T."/>
            <person name="Iida T."/>
            <person name="Fujita J."/>
            <person name="Nakamura S."/>
        </authorList>
    </citation>
    <scope>NUCLEOTIDE SEQUENCE [LARGE SCALE GENOMIC DNA]</scope>
    <source>
        <strain evidence="8 9">JCM 18538</strain>
    </source>
</reference>
<dbReference type="Proteomes" id="UP000467428">
    <property type="component" value="Chromosome"/>
</dbReference>
<feature type="transmembrane region" description="Helical" evidence="6">
    <location>
        <begin position="65"/>
        <end position="85"/>
    </location>
</feature>
<dbReference type="EMBL" id="AP022593">
    <property type="protein sequence ID" value="BBY52535.1"/>
    <property type="molecule type" value="Genomic_DNA"/>
</dbReference>
<feature type="transmembrane region" description="Helical" evidence="6">
    <location>
        <begin position="270"/>
        <end position="286"/>
    </location>
</feature>
<evidence type="ECO:0000256" key="3">
    <source>
        <dbReference type="ARBA" id="ARBA00022692"/>
    </source>
</evidence>
<gene>
    <name evidence="8" type="ORF">MARA_60030</name>
</gene>
<feature type="transmembrane region" description="Helical" evidence="6">
    <location>
        <begin position="315"/>
        <end position="332"/>
    </location>
</feature>
<keyword evidence="3 6" id="KW-0812">Transmembrane</keyword>
<dbReference type="Pfam" id="PF03772">
    <property type="entry name" value="Competence"/>
    <property type="match status" value="1"/>
</dbReference>
<evidence type="ECO:0000259" key="7">
    <source>
        <dbReference type="Pfam" id="PF03772"/>
    </source>
</evidence>
<dbReference type="PANTHER" id="PTHR30619">
    <property type="entry name" value="DNA INTERNALIZATION/COMPETENCE PROTEIN COMEC/REC2"/>
    <property type="match status" value="1"/>
</dbReference>
<dbReference type="InterPro" id="IPR004477">
    <property type="entry name" value="ComEC_N"/>
</dbReference>
<evidence type="ECO:0000256" key="2">
    <source>
        <dbReference type="ARBA" id="ARBA00022475"/>
    </source>
</evidence>
<comment type="subcellular location">
    <subcellularLocation>
        <location evidence="1">Cell membrane</location>
        <topology evidence="1">Multi-pass membrane protein</topology>
    </subcellularLocation>
</comment>
<proteinExistence type="predicted"/>
<dbReference type="PANTHER" id="PTHR30619:SF7">
    <property type="entry name" value="BETA-LACTAMASE DOMAIN PROTEIN"/>
    <property type="match status" value="1"/>
</dbReference>
<keyword evidence="5 6" id="KW-0472">Membrane</keyword>
<evidence type="ECO:0000313" key="9">
    <source>
        <dbReference type="Proteomes" id="UP000467428"/>
    </source>
</evidence>
<accession>A0A7I7S964</accession>
<feature type="transmembrane region" description="Helical" evidence="6">
    <location>
        <begin position="488"/>
        <end position="507"/>
    </location>
</feature>
<evidence type="ECO:0000256" key="1">
    <source>
        <dbReference type="ARBA" id="ARBA00004651"/>
    </source>
</evidence>